<dbReference type="Proteomes" id="UP000321389">
    <property type="component" value="Chromosome"/>
</dbReference>
<dbReference type="KEGG" id="niy:FQ775_09975"/>
<dbReference type="InterPro" id="IPR015421">
    <property type="entry name" value="PyrdxlP-dep_Trfase_major"/>
</dbReference>
<evidence type="ECO:0000256" key="6">
    <source>
        <dbReference type="ARBA" id="ARBA00049185"/>
    </source>
</evidence>
<evidence type="ECO:0000256" key="4">
    <source>
        <dbReference type="ARBA" id="ARBA00022679"/>
    </source>
</evidence>
<dbReference type="GO" id="GO:0004069">
    <property type="term" value="F:L-aspartate:2-oxoglutarate aminotransferase activity"/>
    <property type="evidence" value="ECO:0007669"/>
    <property type="project" value="UniProtKB-EC"/>
</dbReference>
<proteinExistence type="inferred from homology"/>
<keyword evidence="10" id="KW-1185">Reference proteome</keyword>
<dbReference type="EC" id="2.6.1.-" evidence="7"/>
<dbReference type="SUPFAM" id="SSF53383">
    <property type="entry name" value="PLP-dependent transferases"/>
    <property type="match status" value="1"/>
</dbReference>
<dbReference type="Pfam" id="PF00155">
    <property type="entry name" value="Aminotran_1_2"/>
    <property type="match status" value="1"/>
</dbReference>
<keyword evidence="4 7" id="KW-0808">Transferase</keyword>
<dbReference type="InterPro" id="IPR050596">
    <property type="entry name" value="AspAT/PAT-like"/>
</dbReference>
<sequence>MMIADHLRRAAALAPESGITSVIGHGRGRDGLIPLWVGEGDLPTPAFISDAAAAGLRDGETFYTWQRGLPELRQSLAAYYQRHFGRRFAPEEFIVTGGGMHAILMALQATAGDGDEVAYLSPAWPNLAAAAEIAGARAVPVTLDFSPNGWSLDFERLERAITPKTKALFINSPSNPTGWTASEETLRHILDLSRRRGLWLLADEIYALFHYGEGRAPSLLDIAEPDDRIIFVNSFSKNWAMTGWRVGWLRIHPELQLVFENLVQYSNSGVPQFLQRGAVAALDQGDGFIFEQVARARKARDIVCRALAATGRARLATPPGAFYLFFGIDGVSDSRRAAIEIIDRANVGLAPGSAFGAGGEGFFRLCFHRRLEQVEEAAGRLSAWIAGR</sequence>
<comment type="catalytic activity">
    <reaction evidence="6">
        <text>L-aspartate + 2-oxoglutarate = oxaloacetate + L-glutamate</text>
        <dbReference type="Rhea" id="RHEA:21824"/>
        <dbReference type="ChEBI" id="CHEBI:16452"/>
        <dbReference type="ChEBI" id="CHEBI:16810"/>
        <dbReference type="ChEBI" id="CHEBI:29985"/>
        <dbReference type="ChEBI" id="CHEBI:29991"/>
        <dbReference type="EC" id="2.6.1.1"/>
    </reaction>
</comment>
<dbReference type="OrthoDB" id="9804407at2"/>
<keyword evidence="3 7" id="KW-0032">Aminotransferase</keyword>
<dbReference type="GO" id="GO:0030170">
    <property type="term" value="F:pyridoxal phosphate binding"/>
    <property type="evidence" value="ECO:0007669"/>
    <property type="project" value="InterPro"/>
</dbReference>
<feature type="domain" description="Aminotransferase class I/classII large" evidence="8">
    <location>
        <begin position="42"/>
        <end position="381"/>
    </location>
</feature>
<reference evidence="9" key="1">
    <citation type="submission" date="2020-04" db="EMBL/GenBank/DDBJ databases">
        <title>Nitratireductor sp. nov. isolated from mangrove soil.</title>
        <authorList>
            <person name="Ye Y."/>
        </authorList>
    </citation>
    <scope>NUCLEOTIDE SEQUENCE</scope>
    <source>
        <strain evidence="9">SY7</strain>
    </source>
</reference>
<dbReference type="RefSeq" id="WP_146299328.1">
    <property type="nucleotide sequence ID" value="NZ_CP042301.2"/>
</dbReference>
<dbReference type="InterPro" id="IPR004839">
    <property type="entry name" value="Aminotransferase_I/II_large"/>
</dbReference>
<protein>
    <recommendedName>
        <fullName evidence="7">Aminotransferase</fullName>
        <ecNumber evidence="7">2.6.1.-</ecNumber>
    </recommendedName>
</protein>
<name>A0A5B8KYN0_9HYPH</name>
<dbReference type="PANTHER" id="PTHR46383">
    <property type="entry name" value="ASPARTATE AMINOTRANSFERASE"/>
    <property type="match status" value="1"/>
</dbReference>
<gene>
    <name evidence="9" type="ORF">FQ775_09975</name>
</gene>
<dbReference type="EMBL" id="CP042301">
    <property type="protein sequence ID" value="QDZ00682.1"/>
    <property type="molecule type" value="Genomic_DNA"/>
</dbReference>
<evidence type="ECO:0000256" key="1">
    <source>
        <dbReference type="ARBA" id="ARBA00001933"/>
    </source>
</evidence>
<dbReference type="PANTHER" id="PTHR46383:SF2">
    <property type="entry name" value="AMINOTRANSFERASE"/>
    <property type="match status" value="1"/>
</dbReference>
<dbReference type="InterPro" id="IPR015424">
    <property type="entry name" value="PyrdxlP-dep_Trfase"/>
</dbReference>
<comment type="similarity">
    <text evidence="2 7">Belongs to the class-I pyridoxal-phosphate-dependent aminotransferase family.</text>
</comment>
<dbReference type="InterPro" id="IPR004838">
    <property type="entry name" value="NHTrfase_class1_PyrdxlP-BS"/>
</dbReference>
<accession>A0A5B8KYN0</accession>
<evidence type="ECO:0000256" key="2">
    <source>
        <dbReference type="ARBA" id="ARBA00007441"/>
    </source>
</evidence>
<dbReference type="GO" id="GO:0006520">
    <property type="term" value="P:amino acid metabolic process"/>
    <property type="evidence" value="ECO:0007669"/>
    <property type="project" value="InterPro"/>
</dbReference>
<dbReference type="NCBIfam" id="NF004770">
    <property type="entry name" value="PRK06108.1"/>
    <property type="match status" value="1"/>
</dbReference>
<evidence type="ECO:0000256" key="7">
    <source>
        <dbReference type="RuleBase" id="RU000481"/>
    </source>
</evidence>
<dbReference type="Gene3D" id="3.40.640.10">
    <property type="entry name" value="Type I PLP-dependent aspartate aminotransferase-like (Major domain)"/>
    <property type="match status" value="1"/>
</dbReference>
<evidence type="ECO:0000259" key="8">
    <source>
        <dbReference type="Pfam" id="PF00155"/>
    </source>
</evidence>
<evidence type="ECO:0000313" key="10">
    <source>
        <dbReference type="Proteomes" id="UP000321389"/>
    </source>
</evidence>
<evidence type="ECO:0000256" key="5">
    <source>
        <dbReference type="ARBA" id="ARBA00022898"/>
    </source>
</evidence>
<dbReference type="Gene3D" id="3.90.1150.10">
    <property type="entry name" value="Aspartate Aminotransferase, domain 1"/>
    <property type="match status" value="1"/>
</dbReference>
<evidence type="ECO:0000256" key="3">
    <source>
        <dbReference type="ARBA" id="ARBA00022576"/>
    </source>
</evidence>
<dbReference type="CDD" id="cd00609">
    <property type="entry name" value="AAT_like"/>
    <property type="match status" value="1"/>
</dbReference>
<organism evidence="9 10">
    <name type="scientific">Nitratireductor mangrovi</name>
    <dbReference type="NCBI Taxonomy" id="2599600"/>
    <lineage>
        <taxon>Bacteria</taxon>
        <taxon>Pseudomonadati</taxon>
        <taxon>Pseudomonadota</taxon>
        <taxon>Alphaproteobacteria</taxon>
        <taxon>Hyphomicrobiales</taxon>
        <taxon>Phyllobacteriaceae</taxon>
        <taxon>Nitratireductor</taxon>
    </lineage>
</organism>
<keyword evidence="5" id="KW-0663">Pyridoxal phosphate</keyword>
<dbReference type="InterPro" id="IPR015422">
    <property type="entry name" value="PyrdxlP-dep_Trfase_small"/>
</dbReference>
<evidence type="ECO:0000313" key="9">
    <source>
        <dbReference type="EMBL" id="QDZ00682.1"/>
    </source>
</evidence>
<dbReference type="AlphaFoldDB" id="A0A5B8KYN0"/>
<comment type="cofactor">
    <cofactor evidence="1 7">
        <name>pyridoxal 5'-phosphate</name>
        <dbReference type="ChEBI" id="CHEBI:597326"/>
    </cofactor>
</comment>
<dbReference type="PROSITE" id="PS00105">
    <property type="entry name" value="AA_TRANSFER_CLASS_1"/>
    <property type="match status" value="1"/>
</dbReference>